<dbReference type="AlphaFoldDB" id="A0A6C0HW83"/>
<dbReference type="EMBL" id="MN740017">
    <property type="protein sequence ID" value="QHT84406.1"/>
    <property type="molecule type" value="Genomic_DNA"/>
</dbReference>
<protein>
    <recommendedName>
        <fullName evidence="2">ADP ribosyltransferase domain-containing protein</fullName>
    </recommendedName>
</protein>
<accession>A0A6C0HW83</accession>
<name>A0A6C0HW83_9ZZZZ</name>
<organism evidence="1">
    <name type="scientific">viral metagenome</name>
    <dbReference type="NCBI Taxonomy" id="1070528"/>
    <lineage>
        <taxon>unclassified sequences</taxon>
        <taxon>metagenomes</taxon>
        <taxon>organismal metagenomes</taxon>
    </lineage>
</organism>
<evidence type="ECO:0008006" key="2">
    <source>
        <dbReference type="Google" id="ProtNLM"/>
    </source>
</evidence>
<dbReference type="SUPFAM" id="SSF56399">
    <property type="entry name" value="ADP-ribosylation"/>
    <property type="match status" value="1"/>
</dbReference>
<dbReference type="PROSITE" id="PS51996">
    <property type="entry name" value="TR_MART"/>
    <property type="match status" value="1"/>
</dbReference>
<dbReference type="Gene3D" id="3.90.176.10">
    <property type="entry name" value="Toxin ADP-ribosyltransferase, Chain A, domain 1"/>
    <property type="match status" value="1"/>
</dbReference>
<proteinExistence type="predicted"/>
<evidence type="ECO:0000313" key="1">
    <source>
        <dbReference type="EMBL" id="QHT84406.1"/>
    </source>
</evidence>
<reference evidence="1" key="1">
    <citation type="journal article" date="2020" name="Nature">
        <title>Giant virus diversity and host interactions through global metagenomics.</title>
        <authorList>
            <person name="Schulz F."/>
            <person name="Roux S."/>
            <person name="Paez-Espino D."/>
            <person name="Jungbluth S."/>
            <person name="Walsh D.A."/>
            <person name="Denef V.J."/>
            <person name="McMahon K.D."/>
            <person name="Konstantinidis K.T."/>
            <person name="Eloe-Fadrosh E.A."/>
            <person name="Kyrpides N.C."/>
            <person name="Woyke T."/>
        </authorList>
    </citation>
    <scope>NUCLEOTIDE SEQUENCE</scope>
    <source>
        <strain evidence="1">GVMAG-M-3300023184-177</strain>
    </source>
</reference>
<sequence>MKIDFEMIQKIFNRKIELKNEKDKIALSQYSDYIPMYDIFSDNIYPINSMKLYYRLVNCHYRFITDEIKQWIINKKDKLDTKTDKFKHYDNMLKIIDNYNLEYLEKTSYETLYRYSPDYGLSISICKRNSFHPYSFHLNPYYTKNELIKLGMNNKLIETLKPSDLVDKKLHYDICKLVSKNDISYETILNHMNLIIENKCVSWINFYSMTGSYLFNKILRDKLPINQYLYDGLNKIINCINKAELPNDYFFYRFVWDDDYLRNLKVGDVFIDKGFTSTTRDPFYSPGVKMDFGLVLVKINIPKKIKGVGLLIENFSLFPKEEEFLIQPFSKLKLVARNDKARYYHINEKFERIIKKKYEFDLVNINDNFNLKVEPDYKIPSIELHEININININTSISSRVDLFKIFLDKCDSYGQFRYNNEVYLAQWFDSTGSYANLYKNKTEDGFIIYKYKDGYPILSIEMAEELYVNFQKSVCYYDDNNNVSIDNNINVVSHIARIFKYKTPYVYFDYKNFTEFKDNYESEVEYLSIKLYCSTIYDYYKKNIKNENSYFKYEFGFWKLDNIGKESVSRETINKINKDIKDIKWKDFYILVVEKYFHLYKKLEEWMNDMFENMFNKNYYTFNILPYLNKQGYNIEEIPTLSHITSFDRGAIFSQVYRDNIRRVI</sequence>